<evidence type="ECO:0000313" key="2">
    <source>
        <dbReference type="EMBL" id="AWK74927.1"/>
    </source>
</evidence>
<protein>
    <submittedName>
        <fullName evidence="2">Uncharacterized protein</fullName>
    </submittedName>
</protein>
<feature type="compositionally biased region" description="Polar residues" evidence="1">
    <location>
        <begin position="46"/>
        <end position="56"/>
    </location>
</feature>
<accession>A0A2S2C213</accession>
<name>A0A2S2C213_9NOCA</name>
<keyword evidence="3" id="KW-1185">Reference proteome</keyword>
<dbReference type="Proteomes" id="UP000245711">
    <property type="component" value="Chromosome"/>
</dbReference>
<dbReference type="KEGG" id="roz:CBI38_28565"/>
<feature type="region of interest" description="Disordered" evidence="1">
    <location>
        <begin position="1"/>
        <end position="63"/>
    </location>
</feature>
<evidence type="ECO:0000256" key="1">
    <source>
        <dbReference type="SAM" id="MobiDB-lite"/>
    </source>
</evidence>
<proteinExistence type="predicted"/>
<dbReference type="AlphaFoldDB" id="A0A2S2C213"/>
<organism evidence="2 3">
    <name type="scientific">Rhodococcus oxybenzonivorans</name>
    <dbReference type="NCBI Taxonomy" id="1990687"/>
    <lineage>
        <taxon>Bacteria</taxon>
        <taxon>Bacillati</taxon>
        <taxon>Actinomycetota</taxon>
        <taxon>Actinomycetes</taxon>
        <taxon>Mycobacteriales</taxon>
        <taxon>Nocardiaceae</taxon>
        <taxon>Rhodococcus</taxon>
    </lineage>
</organism>
<evidence type="ECO:0000313" key="3">
    <source>
        <dbReference type="Proteomes" id="UP000245711"/>
    </source>
</evidence>
<sequence length="63" mass="6791">MNVANDVCRMLSSGQSTRVSRTPGLGGEPVTPLTETQIDSRPVDTDAQTQQNSSRLTGRVCRD</sequence>
<reference evidence="2 3" key="1">
    <citation type="submission" date="2017-05" db="EMBL/GenBank/DDBJ databases">
        <title>Isolation of Rhodococcus sp. S2-17 biodegrading of BP-3.</title>
        <authorList>
            <person name="Lee Y."/>
            <person name="Kim K.H."/>
            <person name="Chun B.H."/>
            <person name="Jung H.S."/>
            <person name="Jeon C.O."/>
        </authorList>
    </citation>
    <scope>NUCLEOTIDE SEQUENCE [LARGE SCALE GENOMIC DNA]</scope>
    <source>
        <strain evidence="2 3">S2-17</strain>
    </source>
</reference>
<dbReference type="EMBL" id="CP021354">
    <property type="protein sequence ID" value="AWK74927.1"/>
    <property type="molecule type" value="Genomic_DNA"/>
</dbReference>
<gene>
    <name evidence="2" type="ORF">CBI38_28565</name>
</gene>